<protein>
    <submittedName>
        <fullName evidence="3">Uncharacterized protein</fullName>
    </submittedName>
</protein>
<reference evidence="3" key="1">
    <citation type="submission" date="2007-04" db="EMBL/GenBank/DDBJ databases">
        <authorList>
            <consortium name="The Broad Institute Genome Sequencing Platform"/>
            <person name="Birren B."/>
            <person name="Lander E."/>
            <person name="Galagan J."/>
            <person name="Nusbaum C."/>
            <person name="Devon K."/>
            <person name="Ma L.-J."/>
            <person name="Jaffe D."/>
            <person name="Butler J."/>
            <person name="Alvarez P."/>
            <person name="Gnerre S."/>
            <person name="Grabherr M."/>
            <person name="Kleber M."/>
            <person name="Mauceli E."/>
            <person name="Brockman W."/>
            <person name="MacCallum I.A."/>
            <person name="Young S."/>
            <person name="LaButti K."/>
            <person name="DeCaprio D."/>
            <person name="Crawford M."/>
            <person name="Koehrsen M."/>
            <person name="Engels R."/>
            <person name="Montgomery P."/>
            <person name="Pearson M."/>
            <person name="Howarth C."/>
            <person name="Larson L."/>
            <person name="White J."/>
            <person name="O'Leary S."/>
            <person name="Kodira C."/>
            <person name="Zeng Q."/>
            <person name="Yandava C."/>
            <person name="Alvarado L."/>
            <person name="Kistler C."/>
            <person name="Shim W.-B."/>
            <person name="Kang S."/>
            <person name="Woloshuk C."/>
        </authorList>
    </citation>
    <scope>NUCLEOTIDE SEQUENCE</scope>
    <source>
        <strain evidence="3">4287</strain>
    </source>
</reference>
<evidence type="ECO:0000256" key="2">
    <source>
        <dbReference type="SAM" id="Phobius"/>
    </source>
</evidence>
<dbReference type="AlphaFoldDB" id="A0A0J9UFX0"/>
<dbReference type="Proteomes" id="UP000009097">
    <property type="component" value="Unassembled WGS sequence"/>
</dbReference>
<feature type="transmembrane region" description="Helical" evidence="2">
    <location>
        <begin position="220"/>
        <end position="245"/>
    </location>
</feature>
<dbReference type="OrthoDB" id="5039529at2759"/>
<dbReference type="VEuPathDB" id="FungiDB:FOXG_02488"/>
<evidence type="ECO:0000313" key="3">
    <source>
        <dbReference type="EMBL" id="KNA98039.1"/>
    </source>
</evidence>
<keyword evidence="2" id="KW-1133">Transmembrane helix</keyword>
<name>A0A0J9UFX0_FUSO4</name>
<accession>A0A0J9UFX0</accession>
<gene>
    <name evidence="3" type="ORF">FOXG_02488</name>
</gene>
<sequence>MTTDLHKPDPVPRSRRLARKRDVDELSQLTSGTLTVTVAPDPTCGFTNNDEAVWVCPGGRPCTWEKGQINRFWCAWQQIYTTCLDSTAIFDPAICNSECRTNTRNAIAGCPSSEKPFCVTLELGNGIFSYGCNTISVDERFEFDSTSFRQSRNFSTVVFVDGVSETQWITDGPAPSKMETTPTQSGSSMTASATVEASSSYTQISTSATSIPGDSPNVGAIVGGVVGGLGVIGLVALGLFGLILLRRRRGNMAAPPEHTPGLAQQPHSPSKVTSNTQFVETQAGAYDVSTHSYAAPVQSNGPTPQLSPSTSSPLNKAPSPGTLYNYELDEARTDHHRGSMYEM</sequence>
<evidence type="ECO:0000256" key="1">
    <source>
        <dbReference type="SAM" id="MobiDB-lite"/>
    </source>
</evidence>
<dbReference type="GeneID" id="28944681"/>
<organism evidence="3 4">
    <name type="scientific">Fusarium oxysporum f. sp. lycopersici (strain 4287 / CBS 123668 / FGSC 9935 / NRRL 34936)</name>
    <name type="common">Fusarium vascular wilt of tomato</name>
    <dbReference type="NCBI Taxonomy" id="426428"/>
    <lineage>
        <taxon>Eukaryota</taxon>
        <taxon>Fungi</taxon>
        <taxon>Dikarya</taxon>
        <taxon>Ascomycota</taxon>
        <taxon>Pezizomycotina</taxon>
        <taxon>Sordariomycetes</taxon>
        <taxon>Hypocreomycetidae</taxon>
        <taxon>Hypocreales</taxon>
        <taxon>Nectriaceae</taxon>
        <taxon>Fusarium</taxon>
        <taxon>Fusarium oxysporum species complex</taxon>
    </lineage>
</organism>
<dbReference type="RefSeq" id="XP_018236085.1">
    <property type="nucleotide sequence ID" value="XM_018379943.1"/>
</dbReference>
<keyword evidence="2" id="KW-0472">Membrane</keyword>
<dbReference type="KEGG" id="fox:FOXG_02488"/>
<evidence type="ECO:0000313" key="4">
    <source>
        <dbReference type="Proteomes" id="UP000009097"/>
    </source>
</evidence>
<proteinExistence type="predicted"/>
<feature type="region of interest" description="Disordered" evidence="1">
    <location>
        <begin position="294"/>
        <end position="325"/>
    </location>
</feature>
<reference evidence="3" key="2">
    <citation type="journal article" date="2010" name="Nature">
        <title>Comparative genomics reveals mobile pathogenicity chromosomes in Fusarium.</title>
        <authorList>
            <person name="Ma L.J."/>
            <person name="van der Does H.C."/>
            <person name="Borkovich K.A."/>
            <person name="Coleman J.J."/>
            <person name="Daboussi M.J."/>
            <person name="Di Pietro A."/>
            <person name="Dufresne M."/>
            <person name="Freitag M."/>
            <person name="Grabherr M."/>
            <person name="Henrissat B."/>
            <person name="Houterman P.M."/>
            <person name="Kang S."/>
            <person name="Shim W.B."/>
            <person name="Woloshuk C."/>
            <person name="Xie X."/>
            <person name="Xu J.R."/>
            <person name="Antoniw J."/>
            <person name="Baker S.E."/>
            <person name="Bluhm B.H."/>
            <person name="Breakspear A."/>
            <person name="Brown D.W."/>
            <person name="Butchko R.A."/>
            <person name="Chapman S."/>
            <person name="Coulson R."/>
            <person name="Coutinho P.M."/>
            <person name="Danchin E.G."/>
            <person name="Diener A."/>
            <person name="Gale L.R."/>
            <person name="Gardiner D.M."/>
            <person name="Goff S."/>
            <person name="Hammond-Kosack K.E."/>
            <person name="Hilburn K."/>
            <person name="Hua-Van A."/>
            <person name="Jonkers W."/>
            <person name="Kazan K."/>
            <person name="Kodira C.D."/>
            <person name="Koehrsen M."/>
            <person name="Kumar L."/>
            <person name="Lee Y.H."/>
            <person name="Li L."/>
            <person name="Manners J.M."/>
            <person name="Miranda-Saavedra D."/>
            <person name="Mukherjee M."/>
            <person name="Park G."/>
            <person name="Park J."/>
            <person name="Park S.Y."/>
            <person name="Proctor R.H."/>
            <person name="Regev A."/>
            <person name="Ruiz-Roldan M.C."/>
            <person name="Sain D."/>
            <person name="Sakthikumar S."/>
            <person name="Sykes S."/>
            <person name="Schwartz D.C."/>
            <person name="Turgeon B.G."/>
            <person name="Wapinski I."/>
            <person name="Yoder O."/>
            <person name="Young S."/>
            <person name="Zeng Q."/>
            <person name="Zhou S."/>
            <person name="Galagan J."/>
            <person name="Cuomo C.A."/>
            <person name="Kistler H.C."/>
            <person name="Rep M."/>
        </authorList>
    </citation>
    <scope>NUCLEOTIDE SEQUENCE [LARGE SCALE GENOMIC DNA]</scope>
    <source>
        <strain evidence="3">4287</strain>
    </source>
</reference>
<dbReference type="EMBL" id="DS231697">
    <property type="protein sequence ID" value="KNA98039.1"/>
    <property type="molecule type" value="Genomic_DNA"/>
</dbReference>
<feature type="compositionally biased region" description="Low complexity" evidence="1">
    <location>
        <begin position="302"/>
        <end position="314"/>
    </location>
</feature>
<keyword evidence="2" id="KW-0812">Transmembrane</keyword>